<evidence type="ECO:0000313" key="4">
    <source>
        <dbReference type="EMBL" id="EXU76470.1"/>
    </source>
</evidence>
<gene>
    <name evidence="4" type="ORF">BG55_05375</name>
</gene>
<evidence type="ECO:0000259" key="3">
    <source>
        <dbReference type="Pfam" id="PF20616"/>
    </source>
</evidence>
<dbReference type="OrthoDB" id="5592890at2"/>
<dbReference type="PATRIC" id="fig|69222.5.peg.1116"/>
<feature type="domain" description="Capsule biosynthesis GfcC-like C-terminal" evidence="2">
    <location>
        <begin position="162"/>
        <end position="250"/>
    </location>
</feature>
<dbReference type="EMBL" id="JFHN01000028">
    <property type="protein sequence ID" value="EXU76470.1"/>
    <property type="molecule type" value="Genomic_DNA"/>
</dbReference>
<comment type="caution">
    <text evidence="4">The sequence shown here is derived from an EMBL/GenBank/DDBJ whole genome shotgun (WGS) entry which is preliminary data.</text>
</comment>
<evidence type="ECO:0000259" key="2">
    <source>
        <dbReference type="Pfam" id="PF06251"/>
    </source>
</evidence>
<dbReference type="AlphaFoldDB" id="A0A014NRJ2"/>
<organism evidence="4 5">
    <name type="scientific">Erwinia mallotivora</name>
    <dbReference type="NCBI Taxonomy" id="69222"/>
    <lineage>
        <taxon>Bacteria</taxon>
        <taxon>Pseudomonadati</taxon>
        <taxon>Pseudomonadota</taxon>
        <taxon>Gammaproteobacteria</taxon>
        <taxon>Enterobacterales</taxon>
        <taxon>Erwiniaceae</taxon>
        <taxon>Erwinia</taxon>
    </lineage>
</organism>
<dbReference type="InterPro" id="IPR046459">
    <property type="entry name" value="Caps_syn_GfcC_N"/>
</dbReference>
<name>A0A014NRJ2_9GAMM</name>
<evidence type="ECO:0000313" key="5">
    <source>
        <dbReference type="Proteomes" id="UP000019918"/>
    </source>
</evidence>
<dbReference type="Gene3D" id="3.10.560.10">
    <property type="entry name" value="Outer membrane lipoprotein wza domain like"/>
    <property type="match status" value="1"/>
</dbReference>
<sequence>MKKITYLLAGMVLGASSQVSAESQVTVFYPGQTQTAVVSHAQNLAQLVTSPALMGRTWWPGTVIAEKLATAVAVQQQQQLLARLQGWSAELRADDDADKAAIVDNVRQQVAGVKVTGRQIANLDPDWVRVRAADNRRLEGEYSVYTLQKPTTLMVAGLVSGSGKTPWLPGRTVVDYLDEHQRLNGAERNVATVIAPSGEVSQVPVAYWNHRHTEPEAGSIIYLGFSSWSLPSQYEDLNQQIISVLTHRIPD</sequence>
<feature type="domain" description="Capsule biosynthesis GfcC-like N-terminal" evidence="3">
    <location>
        <begin position="21"/>
        <end position="148"/>
    </location>
</feature>
<dbReference type="Pfam" id="PF06251">
    <property type="entry name" value="Caps_syn_GfcC_C"/>
    <property type="match status" value="1"/>
</dbReference>
<keyword evidence="5" id="KW-1185">Reference proteome</keyword>
<feature type="chain" id="PRO_5001473065" evidence="1">
    <location>
        <begin position="22"/>
        <end position="251"/>
    </location>
</feature>
<dbReference type="STRING" id="69222.BG55_05375"/>
<dbReference type="Pfam" id="PF20616">
    <property type="entry name" value="Caps_syn_GfcC_N"/>
    <property type="match status" value="1"/>
</dbReference>
<accession>A0A014NRJ2</accession>
<dbReference type="Gene3D" id="6.10.250.2280">
    <property type="match status" value="1"/>
</dbReference>
<reference evidence="4 5" key="1">
    <citation type="submission" date="2014-02" db="EMBL/GenBank/DDBJ databases">
        <title>Draft genome of Erwinia mallotivora strain BT-MARDI, a papaya dieback pathogen.</title>
        <authorList>
            <person name="Redzuan R."/>
            <person name="Abu Bakar N."/>
            <person name="Badrun R."/>
            <person name="Mohd Raih M.F."/>
            <person name="Rozano L."/>
            <person name="Mat Amin N."/>
        </authorList>
    </citation>
    <scope>NUCLEOTIDE SEQUENCE [LARGE SCALE GENOMIC DNA]</scope>
    <source>
        <strain evidence="4 5">BT-MARDI</strain>
    </source>
</reference>
<dbReference type="Proteomes" id="UP000019918">
    <property type="component" value="Unassembled WGS sequence"/>
</dbReference>
<proteinExistence type="predicted"/>
<evidence type="ECO:0000256" key="1">
    <source>
        <dbReference type="SAM" id="SignalP"/>
    </source>
</evidence>
<dbReference type="Gene3D" id="3.10.20.700">
    <property type="match status" value="2"/>
</dbReference>
<protein>
    <submittedName>
        <fullName evidence="4">Uncharacterized protein</fullName>
    </submittedName>
</protein>
<keyword evidence="1" id="KW-0732">Signal</keyword>
<dbReference type="InterPro" id="IPR010425">
    <property type="entry name" value="Caps_synth_GfcC-like_C"/>
</dbReference>
<dbReference type="RefSeq" id="WP_034935031.1">
    <property type="nucleotide sequence ID" value="NZ_JFHN01000028.1"/>
</dbReference>
<feature type="signal peptide" evidence="1">
    <location>
        <begin position="1"/>
        <end position="21"/>
    </location>
</feature>